<reference evidence="2 3" key="1">
    <citation type="submission" date="2012-04" db="EMBL/GenBank/DDBJ databases">
        <title>The Genome Sequence of Afipia broomeae ATCC 49717.</title>
        <authorList>
            <consortium name="The Broad Institute Genome Sequencing Platform"/>
            <person name="Earl A."/>
            <person name="Ward D."/>
            <person name="Feldgarden M."/>
            <person name="Gevers D."/>
            <person name="Huys G."/>
            <person name="Walker B."/>
            <person name="Young S.K."/>
            <person name="Zeng Q."/>
            <person name="Gargeya S."/>
            <person name="Fitzgerald M."/>
            <person name="Haas B."/>
            <person name="Abouelleil A."/>
            <person name="Alvarado L."/>
            <person name="Arachchi H.M."/>
            <person name="Berlin A."/>
            <person name="Chapman S.B."/>
            <person name="Goldberg J."/>
            <person name="Griggs A."/>
            <person name="Gujja S."/>
            <person name="Hansen M."/>
            <person name="Howarth C."/>
            <person name="Imamovic A."/>
            <person name="Larimer J."/>
            <person name="McCowen C."/>
            <person name="Montmayeur A."/>
            <person name="Murphy C."/>
            <person name="Neiman D."/>
            <person name="Pearson M."/>
            <person name="Priest M."/>
            <person name="Roberts A."/>
            <person name="Saif S."/>
            <person name="Shea T."/>
            <person name="Sisk P."/>
            <person name="Sykes S."/>
            <person name="Wortman J."/>
            <person name="Nusbaum C."/>
            <person name="Birren B."/>
        </authorList>
    </citation>
    <scope>NUCLEOTIDE SEQUENCE [LARGE SCALE GENOMIC DNA]</scope>
    <source>
        <strain evidence="2 3">ATCC 49717</strain>
    </source>
</reference>
<evidence type="ECO:0000313" key="3">
    <source>
        <dbReference type="Proteomes" id="UP000001096"/>
    </source>
</evidence>
<evidence type="ECO:0000256" key="1">
    <source>
        <dbReference type="SAM" id="MobiDB-lite"/>
    </source>
</evidence>
<dbReference type="Proteomes" id="UP000001096">
    <property type="component" value="Unassembled WGS sequence"/>
</dbReference>
<dbReference type="SUPFAM" id="SSF81606">
    <property type="entry name" value="PP2C-like"/>
    <property type="match status" value="1"/>
</dbReference>
<proteinExistence type="predicted"/>
<dbReference type="Gene3D" id="3.60.40.10">
    <property type="entry name" value="PPM-type phosphatase domain"/>
    <property type="match status" value="1"/>
</dbReference>
<organism evidence="2 3">
    <name type="scientific">Afipia broomeae ATCC 49717</name>
    <dbReference type="NCBI Taxonomy" id="883078"/>
    <lineage>
        <taxon>Bacteria</taxon>
        <taxon>Pseudomonadati</taxon>
        <taxon>Pseudomonadota</taxon>
        <taxon>Alphaproteobacteria</taxon>
        <taxon>Hyphomicrobiales</taxon>
        <taxon>Nitrobacteraceae</taxon>
        <taxon>Afipia</taxon>
    </lineage>
</organism>
<evidence type="ECO:0008006" key="4">
    <source>
        <dbReference type="Google" id="ProtNLM"/>
    </source>
</evidence>
<feature type="region of interest" description="Disordered" evidence="1">
    <location>
        <begin position="1"/>
        <end position="21"/>
    </location>
</feature>
<name>K8P3M1_9BRAD</name>
<dbReference type="HOGENOM" id="CLU_095973_0_0_5"/>
<dbReference type="AlphaFoldDB" id="K8P3M1"/>
<gene>
    <name evidence="2" type="ORF">HMPREF9695_02499</name>
</gene>
<comment type="caution">
    <text evidence="2">The sequence shown here is derived from an EMBL/GenBank/DDBJ whole genome shotgun (WGS) entry which is preliminary data.</text>
</comment>
<dbReference type="eggNOG" id="COG0631">
    <property type="taxonomic scope" value="Bacteria"/>
</dbReference>
<keyword evidence="3" id="KW-1185">Reference proteome</keyword>
<dbReference type="RefSeq" id="WP_006021197.1">
    <property type="nucleotide sequence ID" value="NZ_KB375283.1"/>
</dbReference>
<evidence type="ECO:0000313" key="2">
    <source>
        <dbReference type="EMBL" id="EKS36081.1"/>
    </source>
</evidence>
<protein>
    <recommendedName>
        <fullName evidence="4">PPM-type phosphatase domain-containing protein</fullName>
    </recommendedName>
</protein>
<sequence>MEMELDWRSQQGTKTGGNRDYGGAGIRPDGVLCLLLDGSTSGPKSGELAGQIARDVIDWYVATAEDVTAETLTAQLRQIHGSLSKRFPRDTASYVIVCLAGTGPALVLHAGDCLLGRQVGKSPLQWLIRPHTLANVIDDIPVAEIAESYVRHRLTRSFRAREFMLPDVTEINVEQGSSLVAATDGFWAELNSEEQAMLMRGQISPMIGEADDRSVLTIRLLDNEQRVKLHLNEDRLENFYIGGPSAQSEPRTK</sequence>
<dbReference type="EMBL" id="AGWX01000004">
    <property type="protein sequence ID" value="EKS36081.1"/>
    <property type="molecule type" value="Genomic_DNA"/>
</dbReference>
<accession>K8P3M1</accession>
<dbReference type="InterPro" id="IPR036457">
    <property type="entry name" value="PPM-type-like_dom_sf"/>
</dbReference>